<feature type="compositionally biased region" description="Low complexity" evidence="3">
    <location>
        <begin position="333"/>
        <end position="349"/>
    </location>
</feature>
<dbReference type="AlphaFoldDB" id="A0A2P6VRZ3"/>
<name>A0A2P6VRZ3_9CHLO</name>
<dbReference type="GO" id="GO:0032259">
    <property type="term" value="P:methylation"/>
    <property type="evidence" value="ECO:0007669"/>
    <property type="project" value="UniProtKB-KW"/>
</dbReference>
<evidence type="ECO:0000259" key="5">
    <source>
        <dbReference type="Pfam" id="PF22020"/>
    </source>
</evidence>
<evidence type="ECO:0000256" key="2">
    <source>
        <dbReference type="ARBA" id="ARBA00022679"/>
    </source>
</evidence>
<dbReference type="Proteomes" id="UP000239649">
    <property type="component" value="Unassembled WGS sequence"/>
</dbReference>
<dbReference type="PROSITE" id="PS01261">
    <property type="entry name" value="UPF0020"/>
    <property type="match status" value="1"/>
</dbReference>
<dbReference type="InterPro" id="IPR054170">
    <property type="entry name" value="RlmL_1st"/>
</dbReference>
<evidence type="ECO:0000313" key="6">
    <source>
        <dbReference type="EMBL" id="PSC76859.1"/>
    </source>
</evidence>
<evidence type="ECO:0000256" key="3">
    <source>
        <dbReference type="SAM" id="MobiDB-lite"/>
    </source>
</evidence>
<proteinExistence type="predicted"/>
<gene>
    <name evidence="6" type="primary">g755</name>
    <name evidence="6" type="ORF">C2E20_0755</name>
</gene>
<evidence type="ECO:0000313" key="7">
    <source>
        <dbReference type="Proteomes" id="UP000239649"/>
    </source>
</evidence>
<dbReference type="Gene3D" id="3.30.2130.30">
    <property type="match status" value="1"/>
</dbReference>
<feature type="domain" description="RlmL ferredoxin-like" evidence="5">
    <location>
        <begin position="5"/>
        <end position="60"/>
    </location>
</feature>
<feature type="domain" description="Ribosomal RNA large subunit methyltransferase K/L-like methyltransferase" evidence="4">
    <location>
        <begin position="172"/>
        <end position="328"/>
    </location>
</feature>
<dbReference type="Pfam" id="PF22020">
    <property type="entry name" value="RlmL_1st"/>
    <property type="match status" value="1"/>
</dbReference>
<dbReference type="GO" id="GO:0008168">
    <property type="term" value="F:methyltransferase activity"/>
    <property type="evidence" value="ECO:0007669"/>
    <property type="project" value="UniProtKB-KW"/>
</dbReference>
<comment type="caution">
    <text evidence="6">The sequence shown here is derived from an EMBL/GenBank/DDBJ whole genome shotgun (WGS) entry which is preliminary data.</text>
</comment>
<dbReference type="InterPro" id="IPR053943">
    <property type="entry name" value="RlmKL-like_Mtase_CS"/>
</dbReference>
<dbReference type="STRING" id="554055.A0A2P6VRZ3"/>
<dbReference type="OrthoDB" id="416496at2759"/>
<sequence length="453" mass="48896">MHVYYATCHPGLEEVVAAELRSANIGAVDVQPGKAGVSFTGELATGYRANLWLRSAIRVLQLLAETVLEARQPAGEEVYAAFRETADWTRLLAPGQSFSVDSRVWSCSNLSSSQLLSVRAKDAICDVMRDARGSKPLPPEPGRVAALPLYCTAYHDRLTIYRDMSGASLHRRGYRQAMHRASLNEAAAAGMLYLSGWHELCRQEGAVLCDPMCGSGTFLIEGALMANNIAPGSFRRWWPFTQWPDFDKPTWLAASDAAAAAAHDPPTGVEAWGNDVHEGALSLALRDVQAAGVSRSVRLHRGDCLQWVLPRRPALVVANPPWGQRLGGGRGDGATSFAADSSGASSAGDESLDWWNDEASAAEQARAAARRGGRDEQQQQQREAAALAGTWYDLSTFLKQQCPGTSAYLLSGNPEASTGLRMKASRRLPITVGGVDCRLLKYDIRAMPEKAAA</sequence>
<dbReference type="Gene3D" id="3.40.50.150">
    <property type="entry name" value="Vaccinia Virus protein VP39"/>
    <property type="match status" value="1"/>
</dbReference>
<keyword evidence="7" id="KW-1185">Reference proteome</keyword>
<dbReference type="GO" id="GO:0043527">
    <property type="term" value="C:tRNA methyltransferase complex"/>
    <property type="evidence" value="ECO:0007669"/>
    <property type="project" value="UniProtKB-ARBA"/>
</dbReference>
<reference evidence="6 7" key="1">
    <citation type="journal article" date="2018" name="Plant J.">
        <title>Genome sequences of Chlorella sorokiniana UTEX 1602 and Micractinium conductrix SAG 241.80: implications to maltose excretion by a green alga.</title>
        <authorList>
            <person name="Arriola M.B."/>
            <person name="Velmurugan N."/>
            <person name="Zhang Y."/>
            <person name="Plunkett M.H."/>
            <person name="Hondzo H."/>
            <person name="Barney B.M."/>
        </authorList>
    </citation>
    <scope>NUCLEOTIDE SEQUENCE [LARGE SCALE GENOMIC DNA]</scope>
    <source>
        <strain evidence="6 7">SAG 241.80</strain>
    </source>
</reference>
<keyword evidence="1 6" id="KW-0489">Methyltransferase</keyword>
<protein>
    <submittedName>
        <fullName evidence="6">DNA methylase</fullName>
    </submittedName>
</protein>
<dbReference type="PANTHER" id="PTHR47313">
    <property type="entry name" value="RIBOSOMAL RNA LARGE SUBUNIT METHYLTRANSFERASE K/L"/>
    <property type="match status" value="1"/>
</dbReference>
<keyword evidence="2" id="KW-0808">Transferase</keyword>
<organism evidence="6 7">
    <name type="scientific">Micractinium conductrix</name>
    <dbReference type="NCBI Taxonomy" id="554055"/>
    <lineage>
        <taxon>Eukaryota</taxon>
        <taxon>Viridiplantae</taxon>
        <taxon>Chlorophyta</taxon>
        <taxon>core chlorophytes</taxon>
        <taxon>Trebouxiophyceae</taxon>
        <taxon>Chlorellales</taxon>
        <taxon>Chlorellaceae</taxon>
        <taxon>Chlorella clade</taxon>
        <taxon>Micractinium</taxon>
    </lineage>
</organism>
<evidence type="ECO:0000259" key="4">
    <source>
        <dbReference type="Pfam" id="PF01170"/>
    </source>
</evidence>
<dbReference type="InterPro" id="IPR000241">
    <property type="entry name" value="RlmKL-like_Mtase"/>
</dbReference>
<dbReference type="InterPro" id="IPR029063">
    <property type="entry name" value="SAM-dependent_MTases_sf"/>
</dbReference>
<feature type="region of interest" description="Disordered" evidence="3">
    <location>
        <begin position="326"/>
        <end position="351"/>
    </location>
</feature>
<dbReference type="Pfam" id="PF01170">
    <property type="entry name" value="UPF0020"/>
    <property type="match status" value="1"/>
</dbReference>
<dbReference type="SUPFAM" id="SSF53335">
    <property type="entry name" value="S-adenosyl-L-methionine-dependent methyltransferases"/>
    <property type="match status" value="1"/>
</dbReference>
<dbReference type="PANTHER" id="PTHR47313:SF1">
    <property type="entry name" value="RIBOSOMAL RNA LARGE SUBUNIT METHYLTRANSFERASE K_L"/>
    <property type="match status" value="1"/>
</dbReference>
<dbReference type="EMBL" id="LHPF02000001">
    <property type="protein sequence ID" value="PSC76859.1"/>
    <property type="molecule type" value="Genomic_DNA"/>
</dbReference>
<feature type="region of interest" description="Disordered" evidence="3">
    <location>
        <begin position="363"/>
        <end position="382"/>
    </location>
</feature>
<accession>A0A2P6VRZ3</accession>
<evidence type="ECO:0000256" key="1">
    <source>
        <dbReference type="ARBA" id="ARBA00022603"/>
    </source>
</evidence>
<dbReference type="CDD" id="cd11715">
    <property type="entry name" value="THUMP_AdoMetMT"/>
    <property type="match status" value="1"/>
</dbReference>